<evidence type="ECO:0000313" key="2">
    <source>
        <dbReference type="EMBL" id="OHY92464.1"/>
    </source>
</evidence>
<dbReference type="RefSeq" id="WP_042023253.1">
    <property type="nucleotide sequence ID" value="NZ_CDBW01000041.1"/>
</dbReference>
<dbReference type="Proteomes" id="UP000179934">
    <property type="component" value="Unassembled WGS sequence"/>
</dbReference>
<accession>A0A1S2CUP4</accession>
<name>A0A1S2CUP4_AERSO</name>
<dbReference type="STRING" id="646.BJD16_13345"/>
<dbReference type="Pfam" id="PF05069">
    <property type="entry name" value="Phage_tail_S"/>
    <property type="match status" value="1"/>
</dbReference>
<dbReference type="NCBIfam" id="TIGR01635">
    <property type="entry name" value="tail_comp_S"/>
    <property type="match status" value="1"/>
</dbReference>
<dbReference type="AlphaFoldDB" id="A0A1S2CUP4"/>
<organism evidence="2 3">
    <name type="scientific">Aeromonas sobria</name>
    <dbReference type="NCBI Taxonomy" id="646"/>
    <lineage>
        <taxon>Bacteria</taxon>
        <taxon>Pseudomonadati</taxon>
        <taxon>Pseudomonadota</taxon>
        <taxon>Gammaproteobacteria</taxon>
        <taxon>Aeromonadales</taxon>
        <taxon>Aeromonadaceae</taxon>
        <taxon>Aeromonas</taxon>
    </lineage>
</organism>
<dbReference type="GeneID" id="58923830"/>
<proteinExistence type="predicted"/>
<dbReference type="EMBL" id="MKFU01000014">
    <property type="protein sequence ID" value="OHY92464.1"/>
    <property type="molecule type" value="Genomic_DNA"/>
</dbReference>
<feature type="region of interest" description="Disordered" evidence="1">
    <location>
        <begin position="47"/>
        <end position="68"/>
    </location>
</feature>
<reference evidence="2 3" key="1">
    <citation type="submission" date="2016-09" db="EMBL/GenBank/DDBJ databases">
        <title>Draft Genome Sequence of Aeromonas sobria Strain 08005, Isolated from Sick Rana catesbeiana.</title>
        <authorList>
            <person name="Yang Q."/>
        </authorList>
    </citation>
    <scope>NUCLEOTIDE SEQUENCE [LARGE SCALE GENOMIC DNA]</scope>
    <source>
        <strain evidence="2 3">08005</strain>
    </source>
</reference>
<protein>
    <submittedName>
        <fullName evidence="2">Phage virion morphogenesis protein</fullName>
    </submittedName>
</protein>
<sequence length="155" mass="17651">MATDELSRLTSWADGLLASMTPAARRQLMGEIARNLRASQSKRIRANIQPDGSPMTPRKPLKKLAKKRGTTRRKMFQHLVSPRWLKATSTEHQAVVEFVGSANRLATIHQYGLKDRIKGREISYPARELLGLETKELEKMEEILLEFMLPSFHSP</sequence>
<evidence type="ECO:0000313" key="3">
    <source>
        <dbReference type="Proteomes" id="UP000179934"/>
    </source>
</evidence>
<dbReference type="InterPro" id="IPR006522">
    <property type="entry name" value="Phage_virion_morphogenesis"/>
</dbReference>
<feature type="compositionally biased region" description="Basic residues" evidence="1">
    <location>
        <begin position="59"/>
        <end position="68"/>
    </location>
</feature>
<dbReference type="OrthoDB" id="6402405at2"/>
<comment type="caution">
    <text evidence="2">The sequence shown here is derived from an EMBL/GenBank/DDBJ whole genome shotgun (WGS) entry which is preliminary data.</text>
</comment>
<gene>
    <name evidence="2" type="ORF">BJD16_13345</name>
</gene>
<evidence type="ECO:0000256" key="1">
    <source>
        <dbReference type="SAM" id="MobiDB-lite"/>
    </source>
</evidence>